<evidence type="ECO:0000313" key="2">
    <source>
        <dbReference type="EnsemblMetazoa" id="CJA06196.1"/>
    </source>
</evidence>
<reference evidence="3" key="1">
    <citation type="submission" date="2010-08" db="EMBL/GenBank/DDBJ databases">
        <authorList>
            <consortium name="Caenorhabditis japonica Sequencing Consortium"/>
            <person name="Wilson R.K."/>
        </authorList>
    </citation>
    <scope>NUCLEOTIDE SEQUENCE [LARGE SCALE GENOMIC DNA]</scope>
    <source>
        <strain evidence="3">DF5081</strain>
    </source>
</reference>
<feature type="compositionally biased region" description="Polar residues" evidence="1">
    <location>
        <begin position="122"/>
        <end position="139"/>
    </location>
</feature>
<dbReference type="AlphaFoldDB" id="A0A8R1DLK0"/>
<proteinExistence type="predicted"/>
<feature type="region of interest" description="Disordered" evidence="1">
    <location>
        <begin position="334"/>
        <end position="500"/>
    </location>
</feature>
<organism evidence="2 3">
    <name type="scientific">Caenorhabditis japonica</name>
    <dbReference type="NCBI Taxonomy" id="281687"/>
    <lineage>
        <taxon>Eukaryota</taxon>
        <taxon>Metazoa</taxon>
        <taxon>Ecdysozoa</taxon>
        <taxon>Nematoda</taxon>
        <taxon>Chromadorea</taxon>
        <taxon>Rhabditida</taxon>
        <taxon>Rhabditina</taxon>
        <taxon>Rhabditomorpha</taxon>
        <taxon>Rhabditoidea</taxon>
        <taxon>Rhabditidae</taxon>
        <taxon>Peloderinae</taxon>
        <taxon>Caenorhabditis</taxon>
    </lineage>
</organism>
<evidence type="ECO:0000256" key="1">
    <source>
        <dbReference type="SAM" id="MobiDB-lite"/>
    </source>
</evidence>
<feature type="compositionally biased region" description="Basic and acidic residues" evidence="1">
    <location>
        <begin position="462"/>
        <end position="472"/>
    </location>
</feature>
<accession>A0A8R1DLK0</accession>
<feature type="compositionally biased region" description="Gly residues" evidence="1">
    <location>
        <begin position="473"/>
        <end position="494"/>
    </location>
</feature>
<reference evidence="2" key="2">
    <citation type="submission" date="2022-06" db="UniProtKB">
        <authorList>
            <consortium name="EnsemblMetazoa"/>
        </authorList>
    </citation>
    <scope>IDENTIFICATION</scope>
    <source>
        <strain evidence="2">DF5081</strain>
    </source>
</reference>
<protein>
    <submittedName>
        <fullName evidence="2">Uncharacterized protein</fullName>
    </submittedName>
</protein>
<feature type="compositionally biased region" description="Low complexity" evidence="1">
    <location>
        <begin position="283"/>
        <end position="297"/>
    </location>
</feature>
<feature type="region of interest" description="Disordered" evidence="1">
    <location>
        <begin position="270"/>
        <end position="297"/>
    </location>
</feature>
<dbReference type="EnsemblMetazoa" id="CJA06196.1">
    <property type="protein sequence ID" value="CJA06196.1"/>
    <property type="gene ID" value="WBGene00125400"/>
</dbReference>
<dbReference type="Proteomes" id="UP000005237">
    <property type="component" value="Unassembled WGS sequence"/>
</dbReference>
<name>A0A8R1DLK0_CAEJA</name>
<feature type="region of interest" description="Disordered" evidence="1">
    <location>
        <begin position="113"/>
        <end position="141"/>
    </location>
</feature>
<sequence>MMKCVNDGDFDYKEKCRSGMRDRESGAHILQEVHEAIDTMVQVRHSMEDHKKKMMALCETLELAKRVFLHQKREVLVVEEAYVNFRDGIKAVHTELLEMQEKEQYPGIVTSPIADDEPFGAGSSTGAGDHYQQSATSWGDNRAQIDMDIDDEDRPAASIMKPSLQALLGIASQPSLQSRIMQLGLKKIADGDEEMLQHSKVAAAAASQQRDAEKADFTRPPPAVFGAPAGAASNAFGVPIKAPPAITTPAADPRIQSTEGPSQYTLALQKHGLLPPPQPPVVPQSQPAPQKSAYSAQFETRDPRLLAQQSVVTAAPPIQQPPPVSAYHAQFEQRDPRQQGGYQATFDAPKAPMISPQPQTGGYQARFDPPHTMPPPQPPGIPPPQQMKHYHQQPQSGGFNRPPTGGGYSDYQQNSGGGKDIDSRFDNQYRGGGGGNGHYQPRNSGYEDRRSSAGPYNNNRGGGDRWRNEGGRGDVGGGFRGRGNWRGGGGGGNRGAYNRY</sequence>
<evidence type="ECO:0000313" key="3">
    <source>
        <dbReference type="Proteomes" id="UP000005237"/>
    </source>
</evidence>
<feature type="compositionally biased region" description="Pro residues" evidence="1">
    <location>
        <begin position="371"/>
        <end position="385"/>
    </location>
</feature>
<keyword evidence="3" id="KW-1185">Reference proteome</keyword>